<keyword evidence="5" id="KW-1133">Transmembrane helix</keyword>
<evidence type="ECO:0000313" key="9">
    <source>
        <dbReference type="Proteomes" id="UP000274429"/>
    </source>
</evidence>
<dbReference type="GO" id="GO:0016020">
    <property type="term" value="C:membrane"/>
    <property type="evidence" value="ECO:0007669"/>
    <property type="project" value="UniProtKB-SubCell"/>
</dbReference>
<evidence type="ECO:0000256" key="3">
    <source>
        <dbReference type="ARBA" id="ARBA00022692"/>
    </source>
</evidence>
<evidence type="ECO:0000256" key="4">
    <source>
        <dbReference type="ARBA" id="ARBA00022729"/>
    </source>
</evidence>
<dbReference type="WBParaSite" id="TTAC_0000480001-mRNA-1">
    <property type="protein sequence ID" value="TTAC_0000480001-mRNA-1"/>
    <property type="gene ID" value="TTAC_0000480001"/>
</dbReference>
<dbReference type="EMBL" id="UYWX01005321">
    <property type="protein sequence ID" value="VDM25640.1"/>
    <property type="molecule type" value="Genomic_DNA"/>
</dbReference>
<dbReference type="AlphaFoldDB" id="A0A0R3WVL0"/>
<evidence type="ECO:0000313" key="8">
    <source>
        <dbReference type="EMBL" id="VDM25640.1"/>
    </source>
</evidence>
<comment type="subcellular location">
    <subcellularLocation>
        <location evidence="1">Membrane</location>
        <topology evidence="1">Multi-pass membrane protein</topology>
    </subcellularLocation>
</comment>
<dbReference type="PANTHER" id="PTHR10766:SF41">
    <property type="entry name" value="TRANSMEMBRANE 9 SUPERFAMILY MEMBER 3"/>
    <property type="match status" value="1"/>
</dbReference>
<dbReference type="STRING" id="6205.A0A0R3WVL0"/>
<keyword evidence="9" id="KW-1185">Reference proteome</keyword>
<dbReference type="Proteomes" id="UP000274429">
    <property type="component" value="Unassembled WGS sequence"/>
</dbReference>
<organism evidence="10">
    <name type="scientific">Hydatigena taeniaeformis</name>
    <name type="common">Feline tapeworm</name>
    <name type="synonym">Taenia taeniaeformis</name>
    <dbReference type="NCBI Taxonomy" id="6205"/>
    <lineage>
        <taxon>Eukaryota</taxon>
        <taxon>Metazoa</taxon>
        <taxon>Spiralia</taxon>
        <taxon>Lophotrochozoa</taxon>
        <taxon>Platyhelminthes</taxon>
        <taxon>Cestoda</taxon>
        <taxon>Eucestoda</taxon>
        <taxon>Cyclophyllidea</taxon>
        <taxon>Taeniidae</taxon>
        <taxon>Hydatigera</taxon>
    </lineage>
</organism>
<name>A0A0R3WVL0_HYDTA</name>
<evidence type="ECO:0000256" key="7">
    <source>
        <dbReference type="RuleBase" id="RU363079"/>
    </source>
</evidence>
<proteinExistence type="inferred from homology"/>
<dbReference type="OrthoDB" id="1666796at2759"/>
<comment type="similarity">
    <text evidence="2 7">Belongs to the nonaspanin (TM9SF) (TC 9.A.2) family.</text>
</comment>
<reference evidence="8 9" key="2">
    <citation type="submission" date="2018-11" db="EMBL/GenBank/DDBJ databases">
        <authorList>
            <consortium name="Pathogen Informatics"/>
        </authorList>
    </citation>
    <scope>NUCLEOTIDE SEQUENCE [LARGE SCALE GENOMIC DNA]</scope>
</reference>
<evidence type="ECO:0000313" key="10">
    <source>
        <dbReference type="WBParaSite" id="TTAC_0000480001-mRNA-1"/>
    </source>
</evidence>
<dbReference type="Pfam" id="PF02990">
    <property type="entry name" value="EMP70"/>
    <property type="match status" value="1"/>
</dbReference>
<sequence>MEFCRKRLTEEEANELTSAIAERYWYQMYLDELSLVGVVGEMHDGKAMLWTHKKFDILYNHNQIVGVSLGTSDPIEVAADVEVIYTYEVRLTSQLCKC</sequence>
<dbReference type="PANTHER" id="PTHR10766">
    <property type="entry name" value="TRANSMEMBRANE 9 SUPERFAMILY PROTEIN"/>
    <property type="match status" value="1"/>
</dbReference>
<evidence type="ECO:0000256" key="2">
    <source>
        <dbReference type="ARBA" id="ARBA00005227"/>
    </source>
</evidence>
<dbReference type="GO" id="GO:0072657">
    <property type="term" value="P:protein localization to membrane"/>
    <property type="evidence" value="ECO:0007669"/>
    <property type="project" value="TreeGrafter"/>
</dbReference>
<dbReference type="InterPro" id="IPR004240">
    <property type="entry name" value="EMP70"/>
</dbReference>
<evidence type="ECO:0000256" key="6">
    <source>
        <dbReference type="ARBA" id="ARBA00023136"/>
    </source>
</evidence>
<keyword evidence="4" id="KW-0732">Signal</keyword>
<gene>
    <name evidence="8" type="ORF">TTAC_LOCUS4785</name>
</gene>
<accession>A0A0R3WVL0</accession>
<reference evidence="10" key="1">
    <citation type="submission" date="2017-02" db="UniProtKB">
        <authorList>
            <consortium name="WormBaseParasite"/>
        </authorList>
    </citation>
    <scope>IDENTIFICATION</scope>
</reference>
<protein>
    <recommendedName>
        <fullName evidence="7">Transmembrane 9 superfamily member</fullName>
    </recommendedName>
</protein>
<keyword evidence="3" id="KW-0812">Transmembrane</keyword>
<keyword evidence="6" id="KW-0472">Membrane</keyword>
<evidence type="ECO:0000256" key="5">
    <source>
        <dbReference type="ARBA" id="ARBA00022989"/>
    </source>
</evidence>
<evidence type="ECO:0000256" key="1">
    <source>
        <dbReference type="ARBA" id="ARBA00004141"/>
    </source>
</evidence>